<protein>
    <submittedName>
        <fullName evidence="2">Class I SAM-dependent methyltransferase</fullName>
    </submittedName>
</protein>
<evidence type="ECO:0000313" key="3">
    <source>
        <dbReference type="Proteomes" id="UP001200313"/>
    </source>
</evidence>
<dbReference type="RefSeq" id="WP_238074540.1">
    <property type="nucleotide sequence ID" value="NZ_JAKNJB010000024.1"/>
</dbReference>
<evidence type="ECO:0000259" key="1">
    <source>
        <dbReference type="Pfam" id="PF08241"/>
    </source>
</evidence>
<dbReference type="Proteomes" id="UP001200313">
    <property type="component" value="Unassembled WGS sequence"/>
</dbReference>
<dbReference type="InterPro" id="IPR013216">
    <property type="entry name" value="Methyltransf_11"/>
</dbReference>
<dbReference type="Pfam" id="PF08241">
    <property type="entry name" value="Methyltransf_11"/>
    <property type="match status" value="1"/>
</dbReference>
<dbReference type="Gene3D" id="3.40.50.150">
    <property type="entry name" value="Vaccinia Virus protein VP39"/>
    <property type="match status" value="1"/>
</dbReference>
<accession>A0ABS9MB41</accession>
<dbReference type="EMBL" id="JAKNJB010000024">
    <property type="protein sequence ID" value="MCG4528027.1"/>
    <property type="molecule type" value="Genomic_DNA"/>
</dbReference>
<dbReference type="SUPFAM" id="SSF53335">
    <property type="entry name" value="S-adenosyl-L-methionine-dependent methyltransferases"/>
    <property type="match status" value="1"/>
</dbReference>
<dbReference type="InterPro" id="IPR029063">
    <property type="entry name" value="SAM-dependent_MTases_sf"/>
</dbReference>
<proteinExistence type="predicted"/>
<dbReference type="GO" id="GO:0008168">
    <property type="term" value="F:methyltransferase activity"/>
    <property type="evidence" value="ECO:0007669"/>
    <property type="project" value="UniProtKB-KW"/>
</dbReference>
<dbReference type="PANTHER" id="PTHR43591">
    <property type="entry name" value="METHYLTRANSFERASE"/>
    <property type="match status" value="1"/>
</dbReference>
<keyword evidence="2" id="KW-0489">Methyltransferase</keyword>
<gene>
    <name evidence="2" type="ORF">L0P79_13275</name>
</gene>
<keyword evidence="3" id="KW-1185">Reference proteome</keyword>
<reference evidence="2 3" key="1">
    <citation type="submission" date="2022-01" db="EMBL/GenBank/DDBJ databases">
        <title>Collection of gut derived symbiotic bacterial strains cultured from healthy donors.</title>
        <authorList>
            <person name="Lin H."/>
            <person name="Kohout C."/>
            <person name="Waligurski E."/>
            <person name="Pamer E.G."/>
        </authorList>
    </citation>
    <scope>NUCLEOTIDE SEQUENCE [LARGE SCALE GENOMIC DNA]</scope>
    <source>
        <strain evidence="2 3">DFI.3.7</strain>
    </source>
</reference>
<feature type="domain" description="Methyltransferase type 11" evidence="1">
    <location>
        <begin position="45"/>
        <end position="137"/>
    </location>
</feature>
<sequence>MKESELAFWQKTARHYTRSMDRSAPLYAAVCERIRPHLSLDMNVLELACGTGQLSFPLSPYVRLWEATDAAPAMIQEAKKRIGSSRLHFSVQDAAHLPYAPESFDAVVIANALHILPEPDRVLREIQRVLKPGGWLFAPTFVHGGGRLARLRTWCMERTGFHVYHRWNAGEFVSYLSMHDFWVVEHALLGGRVLPLCCAACRWTPAERITAQSRSEGRLHGRYPGTGLGTAE</sequence>
<dbReference type="CDD" id="cd02440">
    <property type="entry name" value="AdoMet_MTases"/>
    <property type="match status" value="1"/>
</dbReference>
<dbReference type="GO" id="GO:0032259">
    <property type="term" value="P:methylation"/>
    <property type="evidence" value="ECO:0007669"/>
    <property type="project" value="UniProtKB-KW"/>
</dbReference>
<keyword evidence="2" id="KW-0808">Transferase</keyword>
<evidence type="ECO:0000313" key="2">
    <source>
        <dbReference type="EMBL" id="MCG4528027.1"/>
    </source>
</evidence>
<organism evidence="2 3">
    <name type="scientific">Intestinimonas massiliensis</name>
    <name type="common">ex Afouda et al. 2020</name>
    <dbReference type="NCBI Taxonomy" id="1673721"/>
    <lineage>
        <taxon>Bacteria</taxon>
        <taxon>Bacillati</taxon>
        <taxon>Bacillota</taxon>
        <taxon>Clostridia</taxon>
        <taxon>Eubacteriales</taxon>
        <taxon>Intestinimonas</taxon>
    </lineage>
</organism>
<dbReference type="PANTHER" id="PTHR43591:SF24">
    <property type="entry name" value="2-METHOXY-6-POLYPRENYL-1,4-BENZOQUINOL METHYLASE, MITOCHONDRIAL"/>
    <property type="match status" value="1"/>
</dbReference>
<name>A0ABS9MB41_9FIRM</name>
<comment type="caution">
    <text evidence="2">The sequence shown here is derived from an EMBL/GenBank/DDBJ whole genome shotgun (WGS) entry which is preliminary data.</text>
</comment>